<dbReference type="Proteomes" id="UP000321261">
    <property type="component" value="Unassembled WGS sequence"/>
</dbReference>
<dbReference type="SUPFAM" id="SSF52540">
    <property type="entry name" value="P-loop containing nucleoside triphosphate hydrolases"/>
    <property type="match status" value="1"/>
</dbReference>
<feature type="coiled-coil region" evidence="1">
    <location>
        <begin position="445"/>
        <end position="479"/>
    </location>
</feature>
<dbReference type="RefSeq" id="WP_170308816.1">
    <property type="nucleotide sequence ID" value="NZ_VIWU01000001.1"/>
</dbReference>
<gene>
    <name evidence="3" type="ORF">FHX44_111541</name>
</gene>
<feature type="compositionally biased region" description="Basic and acidic residues" evidence="2">
    <location>
        <begin position="331"/>
        <end position="347"/>
    </location>
</feature>
<protein>
    <submittedName>
        <fullName evidence="3">Uncharacterized protein (TIGR02680 family)</fullName>
    </submittedName>
</protein>
<evidence type="ECO:0000313" key="4">
    <source>
        <dbReference type="Proteomes" id="UP000321261"/>
    </source>
</evidence>
<dbReference type="Pfam" id="PF13558">
    <property type="entry name" value="SbcC_Walker_B"/>
    <property type="match status" value="1"/>
</dbReference>
<comment type="caution">
    <text evidence="3">The sequence shown here is derived from an EMBL/GenBank/DDBJ whole genome shotgun (WGS) entry which is preliminary data.</text>
</comment>
<name>A0A561SLC3_9PSEU</name>
<feature type="region of interest" description="Disordered" evidence="2">
    <location>
        <begin position="331"/>
        <end position="367"/>
    </location>
</feature>
<feature type="coiled-coil region" evidence="1">
    <location>
        <begin position="865"/>
        <end position="927"/>
    </location>
</feature>
<dbReference type="InterPro" id="IPR027417">
    <property type="entry name" value="P-loop_NTPase"/>
</dbReference>
<organism evidence="3 4">
    <name type="scientific">Pseudonocardia hierapolitana</name>
    <dbReference type="NCBI Taxonomy" id="1128676"/>
    <lineage>
        <taxon>Bacteria</taxon>
        <taxon>Bacillati</taxon>
        <taxon>Actinomycetota</taxon>
        <taxon>Actinomycetes</taxon>
        <taxon>Pseudonocardiales</taxon>
        <taxon>Pseudonocardiaceae</taxon>
        <taxon>Pseudonocardia</taxon>
    </lineage>
</organism>
<sequence>MNDRFRLARAGVLNVWQYDDQVFEFAEGRLLLRGSNGAGKSKTLEMLLPFVLDGDKARMTASGRHHTSLLWLMLDGYTGQNRAGYLWVEFATASESFTCGVGVRASQSARQASAWYFTLPGRIGADLHLEDDAGPLARDRLRAAVEERGGHFFDSPRAYKQHVGRTLFGLEPLQYDELLRLLYWLRQPQVGEDIEPARLAEQLVQALPQIDDDAVRSAGDTFDELAAFGEQLDRQRRSAEGVAAFARVYADHAREVLRARGSDVAAAHSERTRLTREVDRCRARLAEIVGERESAQRERSDAGRERATLAARLAELRADPLMRTERELAGRRELAGERRQAAQRAERAAAAARQRAEQSGARVHTDAGRLGEDLRAYASAAGRHAADLARLGARTSLAVAPDLHEPHLTAAADAGPLTDALHRHEGSVEAARPVLGELRAAVQVVEEALAAFDRAATERERAEEHAARVEQQAEAERGLLADARGSAERAESAYAAALDGWRTAPHAVPFELPAQLTVEAVTALAADARAVAAPVLEGLRVQQAAAAADRAAAERALAEASRRRAAVVAESDPAPAQPAWARSPRDGADGAPLWRLIDFADGVDDARRAGVEAALEASGLLDAWVRADGAVLDADRHDTVLSAGPGVAGPSLTTLLVPDPPESSPVTGDVVAGVLARVALGPGVEPQDGAAVAVDGSWRLGPLTGRAAKPAAQYIGSTARAAERARRIAELDALIAEHTAARESAAAAERTAADTARAIESWLTAAPATDELVAAWTRLEERTRSAERAERLVTEAEEAAARARSVEAAHRRELHDLATAHDLPTEAGPLGARREALRSLDTALATHVERGGALAARLGRWSDDASAHEALLAEAEEMAQEAEDAAGRAAEAQAAADELEATVGAPLREIRRRIEVAEERDSTLRRREAELGKRVEELLVTGGAAEQAARDAEDRLAEHVPVLAAAVTALSGLADVPGLLASGDDQATESDMALGLARGFTAGGPVPAAVLALARRFAALPAPAGPATTAAVFAAWQEAASGPAGDVDPRVVDDGVALAVIGRDDAGEHPIGVLAQRLAAAVRRDADLLTERERRLFEEHILGDLGESLRARRLEAEELVTEMNNQLRGVSTSQGIHVQLRWHLRDDVSGDAGRAVELLGRPVGALLPDERRELRDALHRLIEASRADAPEDSYTEHLTRALDYRRWFAFRIRYTRPETAGTWHDLHRRSPLSQGEQKVVCYLPLFAAAAAHFSSLAGAAPHSPRFVLLDDAFPKIDVRTHPLLFGLLVQLDLDFVVTSERLWGDHDTVPSLAIYEALRDPNERGIAQYRHTWDGQRLHAVG</sequence>
<accession>A0A561SLC3</accession>
<reference evidence="3 4" key="1">
    <citation type="submission" date="2019-06" db="EMBL/GenBank/DDBJ databases">
        <title>Sequencing the genomes of 1000 actinobacteria strains.</title>
        <authorList>
            <person name="Klenk H.-P."/>
        </authorList>
    </citation>
    <scope>NUCLEOTIDE SEQUENCE [LARGE SCALE GENOMIC DNA]</scope>
    <source>
        <strain evidence="3 4">DSM 45671</strain>
    </source>
</reference>
<dbReference type="EMBL" id="VIWU01000001">
    <property type="protein sequence ID" value="TWF75657.1"/>
    <property type="molecule type" value="Genomic_DNA"/>
</dbReference>
<evidence type="ECO:0000256" key="1">
    <source>
        <dbReference type="SAM" id="Coils"/>
    </source>
</evidence>
<evidence type="ECO:0000313" key="3">
    <source>
        <dbReference type="EMBL" id="TWF75657.1"/>
    </source>
</evidence>
<feature type="coiled-coil region" evidence="1">
    <location>
        <begin position="779"/>
        <end position="809"/>
    </location>
</feature>
<dbReference type="NCBIfam" id="TIGR02680">
    <property type="entry name" value="TIGR02680 family protein"/>
    <property type="match status" value="1"/>
</dbReference>
<evidence type="ECO:0000256" key="2">
    <source>
        <dbReference type="SAM" id="MobiDB-lite"/>
    </source>
</evidence>
<proteinExistence type="predicted"/>
<feature type="compositionally biased region" description="Low complexity" evidence="2">
    <location>
        <begin position="348"/>
        <end position="362"/>
    </location>
</feature>
<dbReference type="InterPro" id="IPR013496">
    <property type="entry name" value="CHP02680"/>
</dbReference>
<keyword evidence="4" id="KW-1185">Reference proteome</keyword>
<keyword evidence="1" id="KW-0175">Coiled coil</keyword>